<dbReference type="Proteomes" id="UP001604277">
    <property type="component" value="Unassembled WGS sequence"/>
</dbReference>
<comment type="caution">
    <text evidence="1">The sequence shown here is derived from an EMBL/GenBank/DDBJ whole genome shotgun (WGS) entry which is preliminary data.</text>
</comment>
<proteinExistence type="predicted"/>
<organism evidence="1 2">
    <name type="scientific">Forsythia ovata</name>
    <dbReference type="NCBI Taxonomy" id="205694"/>
    <lineage>
        <taxon>Eukaryota</taxon>
        <taxon>Viridiplantae</taxon>
        <taxon>Streptophyta</taxon>
        <taxon>Embryophyta</taxon>
        <taxon>Tracheophyta</taxon>
        <taxon>Spermatophyta</taxon>
        <taxon>Magnoliopsida</taxon>
        <taxon>eudicotyledons</taxon>
        <taxon>Gunneridae</taxon>
        <taxon>Pentapetalae</taxon>
        <taxon>asterids</taxon>
        <taxon>lamiids</taxon>
        <taxon>Lamiales</taxon>
        <taxon>Oleaceae</taxon>
        <taxon>Forsythieae</taxon>
        <taxon>Forsythia</taxon>
    </lineage>
</organism>
<dbReference type="Gene3D" id="3.40.50.200">
    <property type="entry name" value="Peptidase S8/S53 domain"/>
    <property type="match status" value="1"/>
</dbReference>
<sequence>MLISHLKGHFPSGKELLTNAHFIPTTMIGQIAADKIRTYSRSNPLPIATIKSRETVISRLPPDPCVTSISSRGPDYRTSEILKPDALHILVLTEIMETKNLKECTKEHQVSPRVFTTSLSILCRDKYPLKCLEELV</sequence>
<gene>
    <name evidence="1" type="ORF">Fot_34982</name>
</gene>
<accession>A0ABD1SLN2</accession>
<dbReference type="Gene3D" id="3.50.30.30">
    <property type="match status" value="1"/>
</dbReference>
<name>A0ABD1SLN2_9LAMI</name>
<dbReference type="AlphaFoldDB" id="A0ABD1SLN2"/>
<evidence type="ECO:0000313" key="2">
    <source>
        <dbReference type="Proteomes" id="UP001604277"/>
    </source>
</evidence>
<reference evidence="2" key="1">
    <citation type="submission" date="2024-07" db="EMBL/GenBank/DDBJ databases">
        <title>Two chromosome-level genome assemblies of Korean endemic species Abeliophyllum distichum and Forsythia ovata (Oleaceae).</title>
        <authorList>
            <person name="Jang H."/>
        </authorList>
    </citation>
    <scope>NUCLEOTIDE SEQUENCE [LARGE SCALE GENOMIC DNA]</scope>
</reference>
<dbReference type="EMBL" id="JBFOLJ010000010">
    <property type="protein sequence ID" value="KAL2501134.1"/>
    <property type="molecule type" value="Genomic_DNA"/>
</dbReference>
<evidence type="ECO:0000313" key="1">
    <source>
        <dbReference type="EMBL" id="KAL2501134.1"/>
    </source>
</evidence>
<dbReference type="InterPro" id="IPR036852">
    <property type="entry name" value="Peptidase_S8/S53_dom_sf"/>
</dbReference>
<protein>
    <submittedName>
        <fullName evidence="1">Subtilase family protein</fullName>
    </submittedName>
</protein>
<keyword evidence="2" id="KW-1185">Reference proteome</keyword>